<dbReference type="InterPro" id="IPR008538">
    <property type="entry name" value="Uma2"/>
</dbReference>
<feature type="domain" description="Putative restriction endonuclease" evidence="1">
    <location>
        <begin position="40"/>
        <end position="190"/>
    </location>
</feature>
<accession>A0ABQ1H6A8</accession>
<dbReference type="Proteomes" id="UP000618591">
    <property type="component" value="Unassembled WGS sequence"/>
</dbReference>
<name>A0ABQ1H6A8_9SPHN</name>
<proteinExistence type="predicted"/>
<evidence type="ECO:0000313" key="3">
    <source>
        <dbReference type="Proteomes" id="UP000618591"/>
    </source>
</evidence>
<dbReference type="EMBL" id="BMDW01000029">
    <property type="protein sequence ID" value="GGA60548.1"/>
    <property type="molecule type" value="Genomic_DNA"/>
</dbReference>
<gene>
    <name evidence="2" type="ORF">GCM10011395_33640</name>
</gene>
<dbReference type="Pfam" id="PF05685">
    <property type="entry name" value="Uma2"/>
    <property type="match status" value="1"/>
</dbReference>
<dbReference type="Gene3D" id="3.90.1570.10">
    <property type="entry name" value="tt1808, chain A"/>
    <property type="match status" value="1"/>
</dbReference>
<dbReference type="InterPro" id="IPR011335">
    <property type="entry name" value="Restrct_endonuc-II-like"/>
</dbReference>
<dbReference type="CDD" id="cd06260">
    <property type="entry name" value="DUF820-like"/>
    <property type="match status" value="1"/>
</dbReference>
<sequence>MHMNVQATVIPGHLTEPRKFALRVEDFIVLQESGALDAFAKSELIDGDIYTVNAIYRPHAGTLSAINADLVNAIRASGLALKVYSPVSTKLDDHNLPEPDLVIATIERDALVSAQSVRLAVEVSATSLDFDLGKKAQLYAGAGVPEYWVVDVNGQKIIQMTAPIDGAYSNVSETRFGDRITSVTIPQIAIDTTYLA</sequence>
<comment type="caution">
    <text evidence="2">The sequence shown here is derived from an EMBL/GenBank/DDBJ whole genome shotgun (WGS) entry which is preliminary data.</text>
</comment>
<dbReference type="SUPFAM" id="SSF52980">
    <property type="entry name" value="Restriction endonuclease-like"/>
    <property type="match status" value="1"/>
</dbReference>
<keyword evidence="3" id="KW-1185">Reference proteome</keyword>
<reference evidence="3" key="1">
    <citation type="journal article" date="2019" name="Int. J. Syst. Evol. Microbiol.">
        <title>The Global Catalogue of Microorganisms (GCM) 10K type strain sequencing project: providing services to taxonomists for standard genome sequencing and annotation.</title>
        <authorList>
            <consortium name="The Broad Institute Genomics Platform"/>
            <consortium name="The Broad Institute Genome Sequencing Center for Infectious Disease"/>
            <person name="Wu L."/>
            <person name="Ma J."/>
        </authorList>
    </citation>
    <scope>NUCLEOTIDE SEQUENCE [LARGE SCALE GENOMIC DNA]</scope>
    <source>
        <strain evidence="3">CGMCC 1.10106</strain>
    </source>
</reference>
<organism evidence="2 3">
    <name type="scientific">Sphingomonas psychrolutea</name>
    <dbReference type="NCBI Taxonomy" id="1259676"/>
    <lineage>
        <taxon>Bacteria</taxon>
        <taxon>Pseudomonadati</taxon>
        <taxon>Pseudomonadota</taxon>
        <taxon>Alphaproteobacteria</taxon>
        <taxon>Sphingomonadales</taxon>
        <taxon>Sphingomonadaceae</taxon>
        <taxon>Sphingomonas</taxon>
    </lineage>
</organism>
<dbReference type="PANTHER" id="PTHR35400:SF3">
    <property type="entry name" value="SLL1072 PROTEIN"/>
    <property type="match status" value="1"/>
</dbReference>
<dbReference type="InterPro" id="IPR012296">
    <property type="entry name" value="Nuclease_put_TT1808"/>
</dbReference>
<protein>
    <recommendedName>
        <fullName evidence="1">Putative restriction endonuclease domain-containing protein</fullName>
    </recommendedName>
</protein>
<evidence type="ECO:0000259" key="1">
    <source>
        <dbReference type="Pfam" id="PF05685"/>
    </source>
</evidence>
<dbReference type="PANTHER" id="PTHR35400">
    <property type="entry name" value="SLR1083 PROTEIN"/>
    <property type="match status" value="1"/>
</dbReference>
<evidence type="ECO:0000313" key="2">
    <source>
        <dbReference type="EMBL" id="GGA60548.1"/>
    </source>
</evidence>